<name>A0A3B0N798_THEAN</name>
<evidence type="ECO:0000313" key="1">
    <source>
        <dbReference type="EMBL" id="SVP92171.1"/>
    </source>
</evidence>
<dbReference type="EMBL" id="UIVS01000002">
    <property type="protein sequence ID" value="SVP92340.1"/>
    <property type="molecule type" value="Genomic_DNA"/>
</dbReference>
<evidence type="ECO:0000313" key="2">
    <source>
        <dbReference type="EMBL" id="SVP92340.1"/>
    </source>
</evidence>
<accession>A0A3B0N798</accession>
<dbReference type="VEuPathDB" id="PiroplasmaDB:TA12195"/>
<dbReference type="AlphaFoldDB" id="A0A3B0N798"/>
<organism evidence="1">
    <name type="scientific">Theileria annulata</name>
    <dbReference type="NCBI Taxonomy" id="5874"/>
    <lineage>
        <taxon>Eukaryota</taxon>
        <taxon>Sar</taxon>
        <taxon>Alveolata</taxon>
        <taxon>Apicomplexa</taxon>
        <taxon>Aconoidasida</taxon>
        <taxon>Piroplasmida</taxon>
        <taxon>Theileriidae</taxon>
        <taxon>Theileria</taxon>
    </lineage>
</organism>
<proteinExistence type="predicted"/>
<protein>
    <submittedName>
        <fullName evidence="1">Subtelomeric sfi--related protein family member, putative</fullName>
    </submittedName>
</protein>
<reference evidence="1" key="1">
    <citation type="submission" date="2018-07" db="EMBL/GenBank/DDBJ databases">
        <authorList>
            <person name="Quirk P.G."/>
            <person name="Krulwich T.A."/>
        </authorList>
    </citation>
    <scope>NUCLEOTIDE SEQUENCE</scope>
    <source>
        <strain evidence="1">Anand</strain>
    </source>
</reference>
<dbReference type="EMBL" id="UIVT01000002">
    <property type="protein sequence ID" value="SVP92171.1"/>
    <property type="molecule type" value="Genomic_DNA"/>
</dbReference>
<sequence length="488" mass="57225">MNFKNGFSGALKSMNEPIFKKIILDINEETPINNYVKCKINRNSVYFKSRFGTRINKIIDSKHVLNGNPLVVWESDNEDELIKDVSYYINGFGEKYLAMLFENNNYAFLQFSEYYSVVKNNTHERKNLNFYKFYDINDSTYKKLEDVVDLYLIDLKGFKYSVEFHFSKDYKKKFGKNLPIQLNYNIFKDELYIKFIDGRIEFLNVNNKNIKLFDKKEKINSLNKLCQTNEFSINTNITNIHNSTTTIPLNTINKINESDANTLRRVDSVDNSLNFYNIESFINNKRSFNNSTYFTNNGIKLVVVDIKKEEPTKEYNCINSGKFIEFKCYSGCGITKVLESNGRRVPRLIWSSPEPNCHACRIFLNKDNDNKYLMLLSTTNNYLLYHYSDEYCCWEDITQTRITLRKLKLYKNNGDEIELTNCRVVFENFECKVSISDDCVRAECENSSFSISVKQNENDIIDLILINLLYNTVVVFLKKGKPILLSLL</sequence>
<gene>
    <name evidence="1" type="ORF">TAT_000213300</name>
    <name evidence="2" type="ORF">TAV_000213300</name>
</gene>